<dbReference type="UniPathway" id="UPA00378"/>
<sequence length="477" mass="54906">MDEKVTYSGSKSNRKSLSLWVVVIVGVLLRWVVSFYGYSGQGNPPMYGDYEAQRHWMEVTVNLPVKEWYVNTTRNDLLYWGLDYPPFTAYHSLICGYIAILLNPAYVQYNVSRGYESPEHKLFMRSTVLISDLFTYITAACLYSKAVGSNFLTVVLLIYPGLILIDHGHFQYNCVSLGLALLAFIAFLKNKDLVGSLLFCLAINFKQMLLYYSLPIFFYLLGKTLLLDWKNSVIKLVSLGATVMITFTLVWWPFINVAHHVMRRIFPIERGLFEDKVSNMWCLVNVLIKVRNYFGNTQLAMISALITLSTVLPSSLDVFKHPTHRKLVLSLINSSLAFFLFSYQVHEKTILLVSLPVMLYYEHEPMLCLWFLEITSLSMLPLLIKDNLVIPFISLNIMYIVILCCFTSSQKKKSKSFILVIVSAILSWTLFVLSISVSPPSSYPHLYPLLISVFCTFHFFGFFIFFNWKQLVKIKET</sequence>
<evidence type="ECO:0000256" key="1">
    <source>
        <dbReference type="ARBA" id="ARBA00004477"/>
    </source>
</evidence>
<proteinExistence type="inferred from homology"/>
<evidence type="ECO:0000256" key="9">
    <source>
        <dbReference type="ARBA" id="ARBA00023136"/>
    </source>
</evidence>
<feature type="transmembrane region" description="Helical" evidence="10">
    <location>
        <begin position="233"/>
        <end position="254"/>
    </location>
</feature>
<accession>A0A4P6D8I7</accession>
<reference evidence="11" key="1">
    <citation type="submission" date="2019-04" db="EMBL/GenBank/DDBJ databases">
        <title>Analysis of the testis transcriptome of the Chagas disease vector Rhodnius prolixus.</title>
        <authorList>
            <person name="Cesar J."/>
            <person name="Ribeiro J.M."/>
            <person name="Pereira M.H."/>
            <person name="Araujo R.N."/>
            <person name="Gontijo N.F."/>
            <person name="Pessoa G."/>
            <person name="Sant'Anna M.V."/>
            <person name="Sorgine M.H."/>
            <person name="Majerowicz D."/>
            <person name="Carvalho A.B."/>
            <person name="Braz G."/>
            <person name="Mesquita R."/>
            <person name="Lagerblad P.O."/>
            <person name="Koerich L.B."/>
        </authorList>
    </citation>
    <scope>NUCLEOTIDE SEQUENCE</scope>
</reference>
<dbReference type="InterPro" id="IPR004856">
    <property type="entry name" value="Glyco_trans_ALG6/ALG8"/>
</dbReference>
<evidence type="ECO:0000256" key="2">
    <source>
        <dbReference type="ARBA" id="ARBA00004922"/>
    </source>
</evidence>
<keyword evidence="5 10" id="KW-0808">Transferase</keyword>
<evidence type="ECO:0000256" key="6">
    <source>
        <dbReference type="ARBA" id="ARBA00022692"/>
    </source>
</evidence>
<dbReference type="GO" id="GO:0042281">
    <property type="term" value="F:dolichyl pyrophosphate Man9GlcNAc2 alpha-1,3-glucosyltransferase activity"/>
    <property type="evidence" value="ECO:0007669"/>
    <property type="project" value="TreeGrafter"/>
</dbReference>
<dbReference type="VEuPathDB" id="VectorBase:RPRC002442"/>
<protein>
    <recommendedName>
        <fullName evidence="10">Alpha-1,3-glucosyltransferase</fullName>
        <ecNumber evidence="10">2.4.1.-</ecNumber>
    </recommendedName>
</protein>
<feature type="transmembrane region" description="Helical" evidence="10">
    <location>
        <begin position="299"/>
        <end position="316"/>
    </location>
</feature>
<feature type="transmembrane region" description="Helical" evidence="10">
    <location>
        <begin position="449"/>
        <end position="468"/>
    </location>
</feature>
<evidence type="ECO:0000313" key="11">
    <source>
        <dbReference type="EMBL" id="MOY45277.1"/>
    </source>
</evidence>
<dbReference type="EMBL" id="GHKJ01000247">
    <property type="protein sequence ID" value="MOY45277.1"/>
    <property type="molecule type" value="Transcribed_RNA"/>
</dbReference>
<evidence type="ECO:0000256" key="7">
    <source>
        <dbReference type="ARBA" id="ARBA00022824"/>
    </source>
</evidence>
<feature type="transmembrane region" description="Helical" evidence="10">
    <location>
        <begin position="87"/>
        <end position="107"/>
    </location>
</feature>
<feature type="transmembrane region" description="Helical" evidence="10">
    <location>
        <begin position="416"/>
        <end position="437"/>
    </location>
</feature>
<feature type="transmembrane region" description="Helical" evidence="10">
    <location>
        <begin position="328"/>
        <end position="345"/>
    </location>
</feature>
<evidence type="ECO:0000256" key="4">
    <source>
        <dbReference type="ARBA" id="ARBA00022676"/>
    </source>
</evidence>
<feature type="transmembrane region" description="Helical" evidence="10">
    <location>
        <begin position="128"/>
        <end position="158"/>
    </location>
</feature>
<feature type="transmembrane region" description="Helical" evidence="10">
    <location>
        <begin position="366"/>
        <end position="384"/>
    </location>
</feature>
<keyword evidence="7 10" id="KW-0256">Endoplasmic reticulum</keyword>
<evidence type="ECO:0000256" key="5">
    <source>
        <dbReference type="ARBA" id="ARBA00022679"/>
    </source>
</evidence>
<feature type="transmembrane region" description="Helical" evidence="10">
    <location>
        <begin position="17"/>
        <end position="38"/>
    </location>
</feature>
<comment type="subcellular location">
    <subcellularLocation>
        <location evidence="1 10">Endoplasmic reticulum membrane</location>
        <topology evidence="1 10">Multi-pass membrane protein</topology>
    </subcellularLocation>
</comment>
<keyword evidence="4 10" id="KW-0328">Glycosyltransferase</keyword>
<keyword evidence="6 10" id="KW-0812">Transmembrane</keyword>
<dbReference type="EC" id="2.4.1.-" evidence="10"/>
<evidence type="ECO:0000256" key="10">
    <source>
        <dbReference type="RuleBase" id="RU363110"/>
    </source>
</evidence>
<comment type="similarity">
    <text evidence="3 10">Belongs to the ALG6/ALG8 glucosyltransferase family.</text>
</comment>
<feature type="transmembrane region" description="Helical" evidence="10">
    <location>
        <begin position="170"/>
        <end position="188"/>
    </location>
</feature>
<keyword evidence="8 10" id="KW-1133">Transmembrane helix</keyword>
<dbReference type="PANTHER" id="PTHR12413:SF1">
    <property type="entry name" value="DOLICHYL PYROPHOSPHATE MAN9GLCNAC2 ALPHA-1,3-GLUCOSYLTRANSFERASE"/>
    <property type="match status" value="1"/>
</dbReference>
<comment type="pathway">
    <text evidence="2 10">Protein modification; protein glycosylation.</text>
</comment>
<feature type="transmembrane region" description="Helical" evidence="10">
    <location>
        <begin position="390"/>
        <end position="409"/>
    </location>
</feature>
<dbReference type="PANTHER" id="PTHR12413">
    <property type="entry name" value="DOLICHYL GLYCOSYLTRANSFERASE"/>
    <property type="match status" value="1"/>
</dbReference>
<name>A0A4P6D8I7_RHOPR</name>
<organism evidence="11">
    <name type="scientific">Rhodnius prolixus</name>
    <name type="common">Triatomid bug</name>
    <dbReference type="NCBI Taxonomy" id="13249"/>
    <lineage>
        <taxon>Eukaryota</taxon>
        <taxon>Metazoa</taxon>
        <taxon>Ecdysozoa</taxon>
        <taxon>Arthropoda</taxon>
        <taxon>Hexapoda</taxon>
        <taxon>Insecta</taxon>
        <taxon>Pterygota</taxon>
        <taxon>Neoptera</taxon>
        <taxon>Paraneoptera</taxon>
        <taxon>Hemiptera</taxon>
        <taxon>Heteroptera</taxon>
        <taxon>Panheteroptera</taxon>
        <taxon>Cimicomorpha</taxon>
        <taxon>Reduviidae</taxon>
        <taxon>Triatominae</taxon>
        <taxon>Rhodnius</taxon>
    </lineage>
</organism>
<dbReference type="AlphaFoldDB" id="A0A4P6D8I7"/>
<evidence type="ECO:0000256" key="3">
    <source>
        <dbReference type="ARBA" id="ARBA00008715"/>
    </source>
</evidence>
<dbReference type="GO" id="GO:0005789">
    <property type="term" value="C:endoplasmic reticulum membrane"/>
    <property type="evidence" value="ECO:0007669"/>
    <property type="project" value="UniProtKB-SubCell"/>
</dbReference>
<evidence type="ECO:0000256" key="8">
    <source>
        <dbReference type="ARBA" id="ARBA00022989"/>
    </source>
</evidence>
<keyword evidence="9 10" id="KW-0472">Membrane</keyword>
<dbReference type="Pfam" id="PF03155">
    <property type="entry name" value="Alg6_Alg8"/>
    <property type="match status" value="1"/>
</dbReference>